<dbReference type="Pfam" id="PF01694">
    <property type="entry name" value="Rhomboid"/>
    <property type="match status" value="1"/>
</dbReference>
<sequence length="458" mass="52147">MYITINLPEGNQQDTDSIPSKEDNVVYENVVSRQKRYTVEFDRTLAMCVEQFNLIARGSNWDPVISCVNSTYNIALDIPRLDILRKDYVSCSYCCNISHYPVRNPDPPQFVMSDSDIGTERSDGHEYSHRGVKRNIVHADQPSSDSMQDIFLYPTHNILKRFRDRLNVTKLVRSDATYLDSDQGNTLSDYVVYMVGGFIEEKPLLRSIWENISDVARFLRNNLYPLLRIFRISILITFVQWLLFIIRVIYSQSHPDITEEKSSILFGAFSGALLKHDLAIYRMLSSTFFHNSGGHLIISTIMHFRFSSVLERIHGAAITLLVYFLSSAYGMLGTCWVHPDVLQANGFAGDWGVAGALLSRYFVFPYLIDREHQHLINVFVSLLCLLFVKTIAAETKILLWTHLLSAVAGFCMGTMINNRLQVGTWCGLSGLFIDFFCTFTLLFVPVGSVFALSLLETI</sequence>
<name>A0A9W5TBP4_BABOV</name>
<dbReference type="OrthoDB" id="360314at2759"/>
<dbReference type="EMBL" id="BLIY01000007">
    <property type="protein sequence ID" value="GFE53778.1"/>
    <property type="molecule type" value="Genomic_DNA"/>
</dbReference>
<dbReference type="InterPro" id="IPR035952">
    <property type="entry name" value="Rhomboid-like_sf"/>
</dbReference>
<protein>
    <recommendedName>
        <fullName evidence="6">Peptidase S54 rhomboid domain-containing protein</fullName>
    </recommendedName>
</protein>
<keyword evidence="8" id="KW-1185">Reference proteome</keyword>
<comment type="caution">
    <text evidence="7">The sequence shown here is derived from an EMBL/GenBank/DDBJ whole genome shotgun (WGS) entry which is preliminary data.</text>
</comment>
<feature type="transmembrane region" description="Helical" evidence="5">
    <location>
        <begin position="428"/>
        <end position="455"/>
    </location>
</feature>
<dbReference type="Proteomes" id="UP001057455">
    <property type="component" value="Unassembled WGS sequence"/>
</dbReference>
<keyword evidence="4 5" id="KW-0472">Membrane</keyword>
<feature type="transmembrane region" description="Helical" evidence="5">
    <location>
        <begin position="229"/>
        <end position="250"/>
    </location>
</feature>
<evidence type="ECO:0000256" key="4">
    <source>
        <dbReference type="ARBA" id="ARBA00023136"/>
    </source>
</evidence>
<evidence type="ECO:0000256" key="2">
    <source>
        <dbReference type="ARBA" id="ARBA00022692"/>
    </source>
</evidence>
<dbReference type="Gene3D" id="1.20.1540.10">
    <property type="entry name" value="Rhomboid-like"/>
    <property type="match status" value="1"/>
</dbReference>
<dbReference type="InterPro" id="IPR022764">
    <property type="entry name" value="Peptidase_S54_rhomboid_dom"/>
</dbReference>
<reference evidence="7" key="1">
    <citation type="submission" date="2019-12" db="EMBL/GenBank/DDBJ databases">
        <title>Genome sequence of Babesia ovis.</title>
        <authorList>
            <person name="Yamagishi J."/>
            <person name="Sevinc F."/>
            <person name="Xuan X."/>
        </authorList>
    </citation>
    <scope>NUCLEOTIDE SEQUENCE</scope>
    <source>
        <strain evidence="7">Selcuk</strain>
    </source>
</reference>
<dbReference type="GO" id="GO:0016020">
    <property type="term" value="C:membrane"/>
    <property type="evidence" value="ECO:0007669"/>
    <property type="project" value="UniProtKB-SubCell"/>
</dbReference>
<evidence type="ECO:0000259" key="6">
    <source>
        <dbReference type="Pfam" id="PF01694"/>
    </source>
</evidence>
<keyword evidence="2 5" id="KW-0812">Transmembrane</keyword>
<feature type="transmembrane region" description="Helical" evidence="5">
    <location>
        <begin position="318"/>
        <end position="339"/>
    </location>
</feature>
<gene>
    <name evidence="7" type="ORF">BaOVIS_011820</name>
</gene>
<evidence type="ECO:0000313" key="7">
    <source>
        <dbReference type="EMBL" id="GFE53778.1"/>
    </source>
</evidence>
<keyword evidence="3 5" id="KW-1133">Transmembrane helix</keyword>
<dbReference type="GO" id="GO:0004252">
    <property type="term" value="F:serine-type endopeptidase activity"/>
    <property type="evidence" value="ECO:0007669"/>
    <property type="project" value="InterPro"/>
</dbReference>
<evidence type="ECO:0000256" key="3">
    <source>
        <dbReference type="ARBA" id="ARBA00022989"/>
    </source>
</evidence>
<accession>A0A9W5TBP4</accession>
<evidence type="ECO:0000256" key="5">
    <source>
        <dbReference type="SAM" id="Phobius"/>
    </source>
</evidence>
<proteinExistence type="predicted"/>
<feature type="transmembrane region" description="Helical" evidence="5">
    <location>
        <begin position="375"/>
        <end position="392"/>
    </location>
</feature>
<feature type="transmembrane region" description="Helical" evidence="5">
    <location>
        <begin position="351"/>
        <end position="368"/>
    </location>
</feature>
<evidence type="ECO:0000256" key="1">
    <source>
        <dbReference type="ARBA" id="ARBA00004141"/>
    </source>
</evidence>
<dbReference type="SUPFAM" id="SSF144091">
    <property type="entry name" value="Rhomboid-like"/>
    <property type="match status" value="1"/>
</dbReference>
<comment type="subcellular location">
    <subcellularLocation>
        <location evidence="1">Membrane</location>
        <topology evidence="1">Multi-pass membrane protein</topology>
    </subcellularLocation>
</comment>
<organism evidence="7 8">
    <name type="scientific">Babesia ovis</name>
    <dbReference type="NCBI Taxonomy" id="5869"/>
    <lineage>
        <taxon>Eukaryota</taxon>
        <taxon>Sar</taxon>
        <taxon>Alveolata</taxon>
        <taxon>Apicomplexa</taxon>
        <taxon>Aconoidasida</taxon>
        <taxon>Piroplasmida</taxon>
        <taxon>Babesiidae</taxon>
        <taxon>Babesia</taxon>
    </lineage>
</organism>
<feature type="domain" description="Peptidase S54 rhomboid" evidence="6">
    <location>
        <begin position="280"/>
        <end position="416"/>
    </location>
</feature>
<feature type="transmembrane region" description="Helical" evidence="5">
    <location>
        <begin position="398"/>
        <end position="416"/>
    </location>
</feature>
<evidence type="ECO:0000313" key="8">
    <source>
        <dbReference type="Proteomes" id="UP001057455"/>
    </source>
</evidence>
<dbReference type="AlphaFoldDB" id="A0A9W5TBP4"/>